<sequence length="345" mass="36295">MPQSALPIGSLLSAPRPAFTETEAQGLARTHFGLDGTALPLTSERDQNFRLATPQGAFVLKIANAAEPRGVTECQTLALLHLEAVAPGLPVPRVIRTGEGASWTELAGGNLLRLLTWVEGEPLWRARRGAAQRRAVGLCLGGIAAALADFSHPSADHELLWDIRHAARLRALLPAIPDARTAVLAEQVLDRFETAVAPRLADLPWQVVHNDMNPHNIMVDPANADRVAGVIDFGDLVRTARVCDLAVAGSYQVDPGDPAGTLADLVAGYHAANPLRPEEVELLPDLVAARMVTTIAIASARAVQQPDNAPYILRNLPASAAGLEALTALAPGAAAAALLRATEAA</sequence>
<dbReference type="EMBL" id="QWGP01000007">
    <property type="protein sequence ID" value="RHZ95736.1"/>
    <property type="molecule type" value="Genomic_DNA"/>
</dbReference>
<evidence type="ECO:0000256" key="2">
    <source>
        <dbReference type="ARBA" id="ARBA00022490"/>
    </source>
</evidence>
<evidence type="ECO:0000256" key="3">
    <source>
        <dbReference type="ARBA" id="ARBA00022679"/>
    </source>
</evidence>
<evidence type="ECO:0000256" key="4">
    <source>
        <dbReference type="ARBA" id="ARBA00022777"/>
    </source>
</evidence>
<dbReference type="EC" id="2.7.1.81" evidence="7"/>
<dbReference type="GO" id="GO:0005737">
    <property type="term" value="C:cytoplasm"/>
    <property type="evidence" value="ECO:0007669"/>
    <property type="project" value="UniProtKB-SubCell"/>
</dbReference>
<dbReference type="AlphaFoldDB" id="A0AAX1UM01"/>
<feature type="domain" description="Aminoglycoside phosphotransferase" evidence="9">
    <location>
        <begin position="40"/>
        <end position="275"/>
    </location>
</feature>
<evidence type="ECO:0000256" key="7">
    <source>
        <dbReference type="ARBA" id="ARBA00038873"/>
    </source>
</evidence>
<dbReference type="PANTHER" id="PTHR21064">
    <property type="entry name" value="AMINOGLYCOSIDE PHOSPHOTRANSFERASE DOMAIN-CONTAINING PROTEIN-RELATED"/>
    <property type="match status" value="1"/>
</dbReference>
<keyword evidence="4" id="KW-0418">Kinase</keyword>
<comment type="function">
    <text evidence="6">Catalyzes the GTP-dependent phosphorylation of 5-hydroxy-L-lysine.</text>
</comment>
<comment type="catalytic activity">
    <reaction evidence="5">
        <text>(5R)-5-hydroxy-L-lysine + GTP = (5R)-5-phosphooxy-L-lysine + GDP + H(+)</text>
        <dbReference type="Rhea" id="RHEA:19049"/>
        <dbReference type="ChEBI" id="CHEBI:15378"/>
        <dbReference type="ChEBI" id="CHEBI:37565"/>
        <dbReference type="ChEBI" id="CHEBI:57882"/>
        <dbReference type="ChEBI" id="CHEBI:58189"/>
        <dbReference type="ChEBI" id="CHEBI:58357"/>
        <dbReference type="EC" id="2.7.1.81"/>
    </reaction>
</comment>
<dbReference type="Pfam" id="PF01636">
    <property type="entry name" value="APH"/>
    <property type="match status" value="1"/>
</dbReference>
<evidence type="ECO:0000256" key="6">
    <source>
        <dbReference type="ARBA" id="ARBA00037368"/>
    </source>
</evidence>
<keyword evidence="10" id="KW-0032">Aminotransferase</keyword>
<reference evidence="10 11" key="1">
    <citation type="submission" date="2018-08" db="EMBL/GenBank/DDBJ databases">
        <title>Draft genome sequence of Rhodobacter sphaeroides FY.</title>
        <authorList>
            <person name="Rayyan A."/>
            <person name="Meyer T.E."/>
            <person name="Kyndt J.A."/>
        </authorList>
    </citation>
    <scope>NUCLEOTIDE SEQUENCE [LARGE SCALE GENOMIC DNA]</scope>
    <source>
        <strain evidence="10 11">FY</strain>
    </source>
</reference>
<dbReference type="RefSeq" id="WP_118999936.1">
    <property type="nucleotide sequence ID" value="NZ_QWGP01000007.1"/>
</dbReference>
<accession>A0AAX1UM01</accession>
<comment type="subcellular location">
    <subcellularLocation>
        <location evidence="1">Cytoplasm</location>
    </subcellularLocation>
</comment>
<organism evidence="10 11">
    <name type="scientific">Cereibacter sphaeroides</name>
    <name type="common">Rhodobacter sphaeroides</name>
    <dbReference type="NCBI Taxonomy" id="1063"/>
    <lineage>
        <taxon>Bacteria</taxon>
        <taxon>Pseudomonadati</taxon>
        <taxon>Pseudomonadota</taxon>
        <taxon>Alphaproteobacteria</taxon>
        <taxon>Rhodobacterales</taxon>
        <taxon>Paracoccaceae</taxon>
        <taxon>Cereibacter</taxon>
    </lineage>
</organism>
<evidence type="ECO:0000256" key="8">
    <source>
        <dbReference type="ARBA" id="ARBA00040505"/>
    </source>
</evidence>
<evidence type="ECO:0000313" key="10">
    <source>
        <dbReference type="EMBL" id="RHZ95736.1"/>
    </source>
</evidence>
<name>A0AAX1UM01_CERSP</name>
<gene>
    <name evidence="10" type="ORF">D1114_09060</name>
</gene>
<dbReference type="GO" id="GO:0047992">
    <property type="term" value="F:hydroxylysine kinase activity"/>
    <property type="evidence" value="ECO:0007669"/>
    <property type="project" value="UniProtKB-EC"/>
</dbReference>
<dbReference type="PANTHER" id="PTHR21064:SF1">
    <property type="entry name" value="HYDROXYLYSINE KINASE"/>
    <property type="match status" value="1"/>
</dbReference>
<dbReference type="GO" id="GO:0008483">
    <property type="term" value="F:transaminase activity"/>
    <property type="evidence" value="ECO:0007669"/>
    <property type="project" value="UniProtKB-KW"/>
</dbReference>
<comment type="caution">
    <text evidence="10">The sequence shown here is derived from an EMBL/GenBank/DDBJ whole genome shotgun (WGS) entry which is preliminary data.</text>
</comment>
<dbReference type="InterPro" id="IPR002575">
    <property type="entry name" value="Aminoglycoside_PTrfase"/>
</dbReference>
<dbReference type="Gene3D" id="3.90.1200.10">
    <property type="match status" value="1"/>
</dbReference>
<keyword evidence="3" id="KW-0808">Transferase</keyword>
<dbReference type="SUPFAM" id="SSF56112">
    <property type="entry name" value="Protein kinase-like (PK-like)"/>
    <property type="match status" value="1"/>
</dbReference>
<proteinExistence type="predicted"/>
<protein>
    <recommendedName>
        <fullName evidence="8">Hydroxylysine kinase</fullName>
        <ecNumber evidence="7">2.7.1.81</ecNumber>
    </recommendedName>
</protein>
<keyword evidence="2" id="KW-0963">Cytoplasm</keyword>
<evidence type="ECO:0000259" key="9">
    <source>
        <dbReference type="Pfam" id="PF01636"/>
    </source>
</evidence>
<dbReference type="Proteomes" id="UP000266305">
    <property type="component" value="Unassembled WGS sequence"/>
</dbReference>
<evidence type="ECO:0000256" key="1">
    <source>
        <dbReference type="ARBA" id="ARBA00004496"/>
    </source>
</evidence>
<evidence type="ECO:0000313" key="11">
    <source>
        <dbReference type="Proteomes" id="UP000266305"/>
    </source>
</evidence>
<dbReference type="InterPro" id="IPR011009">
    <property type="entry name" value="Kinase-like_dom_sf"/>
</dbReference>
<dbReference type="InterPro" id="IPR050249">
    <property type="entry name" value="Pseudomonas-type_ThrB"/>
</dbReference>
<evidence type="ECO:0000256" key="5">
    <source>
        <dbReference type="ARBA" id="ARBA00036820"/>
    </source>
</evidence>